<evidence type="ECO:0000256" key="5">
    <source>
        <dbReference type="ARBA" id="ARBA00022692"/>
    </source>
</evidence>
<evidence type="ECO:0000256" key="4">
    <source>
        <dbReference type="ARBA" id="ARBA00022519"/>
    </source>
</evidence>
<dbReference type="AlphaFoldDB" id="A0A077NG75"/>
<keyword evidence="4" id="KW-0997">Cell inner membrane</keyword>
<keyword evidence="3" id="KW-1003">Cell membrane</keyword>
<keyword evidence="5 8" id="KW-0812">Transmembrane</keyword>
<feature type="transmembrane region" description="Helical" evidence="8">
    <location>
        <begin position="222"/>
        <end position="242"/>
    </location>
</feature>
<dbReference type="GO" id="GO:0005886">
    <property type="term" value="C:plasma membrane"/>
    <property type="evidence" value="ECO:0007669"/>
    <property type="project" value="UniProtKB-SubCell"/>
</dbReference>
<feature type="transmembrane region" description="Helical" evidence="8">
    <location>
        <begin position="6"/>
        <end position="24"/>
    </location>
</feature>
<evidence type="ECO:0000256" key="3">
    <source>
        <dbReference type="ARBA" id="ARBA00022475"/>
    </source>
</evidence>
<dbReference type="InterPro" id="IPR010771">
    <property type="entry name" value="IgaA"/>
</dbReference>
<feature type="transmembrane region" description="Helical" evidence="8">
    <location>
        <begin position="198"/>
        <end position="216"/>
    </location>
</feature>
<proteinExistence type="inferred from homology"/>
<sequence length="702" mass="79907">MSSLVIILAIFITSLIIMASFLTFRWKRPDNARYLPSIAKTAHRKLNADEYQAIDSYLQNVLPLMQPDRSHRSGQSALPVKNDMVYTINHTINRFSAATDESQHWRYYVDEIEIHLPALLESFIKQQNTIEIVQTTSMPLVIAVNGHFLKDYQQDLSIAPIVKQTAQASIQKNGNSSANFLYIRKETPEENRLRHSTGILEGILMCIGLSFWFLALFMPTPILPWLMLAAVLFLIASFWPIFRPSSSRNLLNISCFSGIPKRWGIFSESEPEQRRNISLGGIDLLYPSHWEPYVVHELDQNTEVDIYTNCHVVRQGRYLSLHEEEKHYPYQRHRKNLILVVFSIFALLVLYFYQPVSLSMRLSFAWLHGSNTQVITSVTELQNMPLKEGDVLRVKGIGMCYTPPRLNDNPSGIKHIFAAFDCTGIYWNNDSPLPMPESDIIENVSTLITTVNEQLHPIERSRKTNPGLNEAIAKSGMTLLDNFSQVILKTHNLCMDEIDCIRLKSALVNLSNAEDWDDLLKQAERGKLNGTKVLLRSVSADALEKLVDTTTASFIYREIDKISMLLNSPSPGGVLLISEEGNQLVELPYSSFLAYEYSALDQWRELQRLADILLSAPFEAVGIVTKLSEDANGTRRITLHSEPDSVTLIRYLGSSFFLAILMAILSINAILMISKRQRNKVRLQRIGQYYDNCFNSKQPPMD</sequence>
<dbReference type="Proteomes" id="UP000028511">
    <property type="component" value="Unassembled WGS sequence"/>
</dbReference>
<evidence type="ECO:0000256" key="2">
    <source>
        <dbReference type="ARBA" id="ARBA00009494"/>
    </source>
</evidence>
<dbReference type="EMBL" id="CBSW010000178">
    <property type="protein sequence ID" value="CDG97383.1"/>
    <property type="molecule type" value="Genomic_DNA"/>
</dbReference>
<name>A0A077NG75_XENBV</name>
<comment type="caution">
    <text evidence="9">The sequence shown here is derived from an EMBL/GenBank/DDBJ whole genome shotgun (WGS) entry which is preliminary data.</text>
</comment>
<evidence type="ECO:0000313" key="9">
    <source>
        <dbReference type="EMBL" id="CDG97383.1"/>
    </source>
</evidence>
<gene>
    <name evidence="9" type="primary">yrfF</name>
    <name evidence="9" type="ORF">XBP1_2590008</name>
</gene>
<comment type="subcellular location">
    <subcellularLocation>
        <location evidence="1">Cell inner membrane</location>
        <topology evidence="1">Multi-pass membrane protein</topology>
    </subcellularLocation>
</comment>
<feature type="transmembrane region" description="Helical" evidence="8">
    <location>
        <begin position="336"/>
        <end position="353"/>
    </location>
</feature>
<evidence type="ECO:0000256" key="6">
    <source>
        <dbReference type="ARBA" id="ARBA00022989"/>
    </source>
</evidence>
<keyword evidence="7 8" id="KW-0472">Membrane</keyword>
<evidence type="ECO:0000256" key="7">
    <source>
        <dbReference type="ARBA" id="ARBA00023136"/>
    </source>
</evidence>
<evidence type="ECO:0000256" key="8">
    <source>
        <dbReference type="SAM" id="Phobius"/>
    </source>
</evidence>
<dbReference type="Pfam" id="PF07095">
    <property type="entry name" value="IgaA"/>
    <property type="match status" value="1"/>
</dbReference>
<dbReference type="RefSeq" id="WP_038218061.1">
    <property type="nucleotide sequence ID" value="NZ_CAWLWN010000221.1"/>
</dbReference>
<feature type="transmembrane region" description="Helical" evidence="8">
    <location>
        <begin position="651"/>
        <end position="673"/>
    </location>
</feature>
<reference evidence="9" key="1">
    <citation type="submission" date="2013-07" db="EMBL/GenBank/DDBJ databases">
        <title>Sub-species coevolution in mutualistic symbiosis.</title>
        <authorList>
            <person name="Murfin K."/>
            <person name="Klassen J."/>
            <person name="Lee M."/>
            <person name="Forst S."/>
            <person name="Stock P."/>
            <person name="Goodrich-Blair H."/>
        </authorList>
    </citation>
    <scope>NUCLEOTIDE SEQUENCE [LARGE SCALE GENOMIC DNA]</scope>
    <source>
        <strain evidence="9">Puntauvense</strain>
    </source>
</reference>
<evidence type="ECO:0000256" key="1">
    <source>
        <dbReference type="ARBA" id="ARBA00004429"/>
    </source>
</evidence>
<dbReference type="HOGENOM" id="CLU_014723_0_0_6"/>
<organism evidence="9">
    <name type="scientific">Xenorhabdus bovienii str. puntauvense</name>
    <dbReference type="NCBI Taxonomy" id="1398201"/>
    <lineage>
        <taxon>Bacteria</taxon>
        <taxon>Pseudomonadati</taxon>
        <taxon>Pseudomonadota</taxon>
        <taxon>Gammaproteobacteria</taxon>
        <taxon>Enterobacterales</taxon>
        <taxon>Morganellaceae</taxon>
        <taxon>Xenorhabdus</taxon>
    </lineage>
</organism>
<accession>A0A077NG75</accession>
<comment type="similarity">
    <text evidence="2">Belongs to the IgaA family.</text>
</comment>
<keyword evidence="6 8" id="KW-1133">Transmembrane helix</keyword>
<protein>
    <submittedName>
        <fullName evidence="9">Putative membrane protein</fullName>
    </submittedName>
</protein>